<evidence type="ECO:0000259" key="1">
    <source>
        <dbReference type="PROSITE" id="PS51340"/>
    </source>
</evidence>
<dbReference type="PROSITE" id="PS51340">
    <property type="entry name" value="MOSC"/>
    <property type="match status" value="1"/>
</dbReference>
<evidence type="ECO:0000313" key="2">
    <source>
        <dbReference type="EMBL" id="ADH64158.1"/>
    </source>
</evidence>
<protein>
    <submittedName>
        <fullName evidence="2">MOSC domain containing protein</fullName>
    </submittedName>
</protein>
<dbReference type="KEGG" id="msv:Mesil_2298"/>
<sequence length="142" mass="15708">MKVLSLHTSSDRGFPRPRVESFKLIAGYGIEGDRKAGKREQRAVLLLGKATYDHLESLGFDLPYGALGENMVLDLDPHTLEPGTKLRVGEALLEVALYCTPCKTLKDRYGPDFPQKLGRRRGMLARVLEGGIIRVGDGVTWV</sequence>
<feature type="domain" description="MOSC" evidence="1">
    <location>
        <begin position="17"/>
        <end position="142"/>
    </location>
</feature>
<organism evidence="2 3">
    <name type="scientific">Allomeiothermus silvanus (strain ATCC 700542 / DSM 9946 / NBRC 106475 / NCIMB 13440 / VI-R2)</name>
    <name type="common">Thermus silvanus</name>
    <dbReference type="NCBI Taxonomy" id="526227"/>
    <lineage>
        <taxon>Bacteria</taxon>
        <taxon>Thermotogati</taxon>
        <taxon>Deinococcota</taxon>
        <taxon>Deinococci</taxon>
        <taxon>Thermales</taxon>
        <taxon>Thermaceae</taxon>
        <taxon>Allomeiothermus</taxon>
    </lineage>
</organism>
<proteinExistence type="predicted"/>
<dbReference type="RefSeq" id="WP_013158703.1">
    <property type="nucleotide sequence ID" value="NC_014212.1"/>
</dbReference>
<accession>D7BII3</accession>
<dbReference type="Proteomes" id="UP000001916">
    <property type="component" value="Chromosome"/>
</dbReference>
<dbReference type="InterPro" id="IPR011037">
    <property type="entry name" value="Pyrv_Knase-like_insert_dom_sf"/>
</dbReference>
<dbReference type="AlphaFoldDB" id="D7BII3"/>
<evidence type="ECO:0000313" key="3">
    <source>
        <dbReference type="Proteomes" id="UP000001916"/>
    </source>
</evidence>
<dbReference type="Gene3D" id="2.40.33.20">
    <property type="entry name" value="PK beta-barrel domain-like"/>
    <property type="match status" value="1"/>
</dbReference>
<dbReference type="Pfam" id="PF03473">
    <property type="entry name" value="MOSC"/>
    <property type="match status" value="1"/>
</dbReference>
<dbReference type="PANTHER" id="PTHR36930:SF1">
    <property type="entry name" value="MOSC DOMAIN-CONTAINING PROTEIN"/>
    <property type="match status" value="1"/>
</dbReference>
<dbReference type="InterPro" id="IPR052716">
    <property type="entry name" value="MOSC_domain"/>
</dbReference>
<dbReference type="eggNOG" id="COG2258">
    <property type="taxonomic scope" value="Bacteria"/>
</dbReference>
<dbReference type="GO" id="GO:0030151">
    <property type="term" value="F:molybdenum ion binding"/>
    <property type="evidence" value="ECO:0007669"/>
    <property type="project" value="InterPro"/>
</dbReference>
<keyword evidence="3" id="KW-1185">Reference proteome</keyword>
<dbReference type="HOGENOM" id="CLU_122785_1_0_0"/>
<gene>
    <name evidence="2" type="ordered locus">Mesil_2298</name>
</gene>
<dbReference type="InterPro" id="IPR005302">
    <property type="entry name" value="MoCF_Sase_C"/>
</dbReference>
<dbReference type="PANTHER" id="PTHR36930">
    <property type="entry name" value="METAL-SULFUR CLUSTER BIOSYNTHESIS PROTEINS YUAD-RELATED"/>
    <property type="match status" value="1"/>
</dbReference>
<dbReference type="EMBL" id="CP002042">
    <property type="protein sequence ID" value="ADH64158.1"/>
    <property type="molecule type" value="Genomic_DNA"/>
</dbReference>
<dbReference type="GO" id="GO:0003824">
    <property type="term" value="F:catalytic activity"/>
    <property type="evidence" value="ECO:0007669"/>
    <property type="project" value="InterPro"/>
</dbReference>
<name>D7BII3_ALLS1</name>
<reference evidence="2 3" key="1">
    <citation type="journal article" date="2010" name="Stand. Genomic Sci.">
        <title>Complete genome sequence of Meiothermus silvanus type strain (VI-R2).</title>
        <authorList>
            <person name="Sikorski J."/>
            <person name="Tindall B.J."/>
            <person name="Lowry S."/>
            <person name="Lucas S."/>
            <person name="Nolan M."/>
            <person name="Copeland A."/>
            <person name="Glavina Del Rio T."/>
            <person name="Tice H."/>
            <person name="Cheng J.F."/>
            <person name="Han C."/>
            <person name="Pitluck S."/>
            <person name="Liolios K."/>
            <person name="Ivanova N."/>
            <person name="Mavromatis K."/>
            <person name="Mikhailova N."/>
            <person name="Pati A."/>
            <person name="Goodwin L."/>
            <person name="Chen A."/>
            <person name="Palaniappan K."/>
            <person name="Land M."/>
            <person name="Hauser L."/>
            <person name="Chang Y.J."/>
            <person name="Jeffries C.D."/>
            <person name="Rohde M."/>
            <person name="Goker M."/>
            <person name="Woyke T."/>
            <person name="Bristow J."/>
            <person name="Eisen J.A."/>
            <person name="Markowitz V."/>
            <person name="Hugenholtz P."/>
            <person name="Kyrpides N.C."/>
            <person name="Klenk H.P."/>
            <person name="Lapidus A."/>
        </authorList>
    </citation>
    <scope>NUCLEOTIDE SEQUENCE [LARGE SCALE GENOMIC DNA]</scope>
    <source>
        <strain evidence="3">ATCC 700542 / DSM 9946 / VI-R2</strain>
    </source>
</reference>
<dbReference type="GO" id="GO:0030170">
    <property type="term" value="F:pyridoxal phosphate binding"/>
    <property type="evidence" value="ECO:0007669"/>
    <property type="project" value="InterPro"/>
</dbReference>
<dbReference type="STRING" id="526227.Mesil_2298"/>
<dbReference type="OrthoDB" id="9784492at2"/>
<dbReference type="SUPFAM" id="SSF50800">
    <property type="entry name" value="PK beta-barrel domain-like"/>
    <property type="match status" value="1"/>
</dbReference>